<dbReference type="SUPFAM" id="SSF52833">
    <property type="entry name" value="Thioredoxin-like"/>
    <property type="match status" value="1"/>
</dbReference>
<feature type="domain" description="Thioredoxin" evidence="2">
    <location>
        <begin position="51"/>
        <end position="188"/>
    </location>
</feature>
<keyword evidence="1" id="KW-1133">Transmembrane helix</keyword>
<organism evidence="3 4">
    <name type="scientific">Olivibacter domesticus</name>
    <name type="common">Pseudosphingobacterium domesticum</name>
    <dbReference type="NCBI Taxonomy" id="407022"/>
    <lineage>
        <taxon>Bacteria</taxon>
        <taxon>Pseudomonadati</taxon>
        <taxon>Bacteroidota</taxon>
        <taxon>Sphingobacteriia</taxon>
        <taxon>Sphingobacteriales</taxon>
        <taxon>Sphingobacteriaceae</taxon>
        <taxon>Olivibacter</taxon>
    </lineage>
</organism>
<dbReference type="OrthoDB" id="9809746at2"/>
<feature type="transmembrane region" description="Helical" evidence="1">
    <location>
        <begin position="12"/>
        <end position="33"/>
    </location>
</feature>
<dbReference type="InterPro" id="IPR013766">
    <property type="entry name" value="Thioredoxin_domain"/>
</dbReference>
<keyword evidence="1" id="KW-0472">Membrane</keyword>
<name>A0A1H7IHC5_OLID1</name>
<dbReference type="STRING" id="407022.SAMN05661044_00700"/>
<reference evidence="4" key="1">
    <citation type="submission" date="2016-10" db="EMBL/GenBank/DDBJ databases">
        <authorList>
            <person name="Varghese N."/>
            <person name="Submissions S."/>
        </authorList>
    </citation>
    <scope>NUCLEOTIDE SEQUENCE [LARGE SCALE GENOMIC DNA]</scope>
    <source>
        <strain evidence="4">DSM 18733</strain>
    </source>
</reference>
<protein>
    <submittedName>
        <fullName evidence="3">Thioredoxin-like domain-containing protein</fullName>
    </submittedName>
</protein>
<dbReference type="InterPro" id="IPR036249">
    <property type="entry name" value="Thioredoxin-like_sf"/>
</dbReference>
<dbReference type="InterPro" id="IPR012336">
    <property type="entry name" value="Thioredoxin-like_fold"/>
</dbReference>
<keyword evidence="1" id="KW-0812">Transmembrane</keyword>
<evidence type="ECO:0000313" key="3">
    <source>
        <dbReference type="EMBL" id="SEK61714.1"/>
    </source>
</evidence>
<dbReference type="PROSITE" id="PS51352">
    <property type="entry name" value="THIOREDOXIN_2"/>
    <property type="match status" value="1"/>
</dbReference>
<dbReference type="Gene3D" id="3.40.30.10">
    <property type="entry name" value="Glutaredoxin"/>
    <property type="match status" value="1"/>
</dbReference>
<evidence type="ECO:0000256" key="1">
    <source>
        <dbReference type="SAM" id="Phobius"/>
    </source>
</evidence>
<evidence type="ECO:0000313" key="4">
    <source>
        <dbReference type="Proteomes" id="UP000199421"/>
    </source>
</evidence>
<proteinExistence type="predicted"/>
<evidence type="ECO:0000259" key="2">
    <source>
        <dbReference type="PROSITE" id="PS51352"/>
    </source>
</evidence>
<gene>
    <name evidence="3" type="ORF">SAMN05661044_00700</name>
</gene>
<sequence>MSYRLNMRAKYIFRPIIFIGISLGLYFCLSSLLDATILKNKSYINQPVITGLEGKEMPIFNFLSVESTTKISTGSSIFNKPIVFLYVKSGCPFCSKQLNEVRENLERLKGIQFYILISGGDKYDSIAKEFGFNKMKENVIFLVDYQKTFKNYFNVDAVPFISIYRKDQKLQNVFIGNISSEQILNLTK</sequence>
<dbReference type="Proteomes" id="UP000199421">
    <property type="component" value="Unassembled WGS sequence"/>
</dbReference>
<dbReference type="EMBL" id="FOAF01000001">
    <property type="protein sequence ID" value="SEK61714.1"/>
    <property type="molecule type" value="Genomic_DNA"/>
</dbReference>
<keyword evidence="4" id="KW-1185">Reference proteome</keyword>
<accession>A0A1H7IHC5</accession>
<dbReference type="Pfam" id="PF13098">
    <property type="entry name" value="Thioredoxin_2"/>
    <property type="match status" value="1"/>
</dbReference>
<dbReference type="AlphaFoldDB" id="A0A1H7IHC5"/>